<protein>
    <submittedName>
        <fullName evidence="2">Uncharacterized protein</fullName>
    </submittedName>
</protein>
<gene>
    <name evidence="2" type="ORF">CSSPJE1EN1_LOCUS23444</name>
</gene>
<sequence length="193" mass="22489">MNGILQKLKVLHGNSTRRNKKWFKRKPQKQTVTTRWRRRRESQEAEERKRNRRRCCSTQKTELLGTRKAKKELTKRGRGRPFFPRVPLPPPFRIVHIQPVIYPAGFPPTPRPPPGTLAPRLSCRHVRLYRRHAPPARRGGGETGGNGGWGEGRGENLGFYVLRFYPTNNFWPSAIYLVSSYCVFFSRLPPRAF</sequence>
<feature type="region of interest" description="Disordered" evidence="1">
    <location>
        <begin position="12"/>
        <end position="55"/>
    </location>
</feature>
<organism evidence="2 3">
    <name type="scientific">Sphagnum jensenii</name>
    <dbReference type="NCBI Taxonomy" id="128206"/>
    <lineage>
        <taxon>Eukaryota</taxon>
        <taxon>Viridiplantae</taxon>
        <taxon>Streptophyta</taxon>
        <taxon>Embryophyta</taxon>
        <taxon>Bryophyta</taxon>
        <taxon>Sphagnophytina</taxon>
        <taxon>Sphagnopsida</taxon>
        <taxon>Sphagnales</taxon>
        <taxon>Sphagnaceae</taxon>
        <taxon>Sphagnum</taxon>
    </lineage>
</organism>
<dbReference type="Proteomes" id="UP001497444">
    <property type="component" value="Chromosome 8"/>
</dbReference>
<keyword evidence="3" id="KW-1185">Reference proteome</keyword>
<reference evidence="2" key="1">
    <citation type="submission" date="2024-02" db="EMBL/GenBank/DDBJ databases">
        <authorList>
            <consortium name="ELIXIR-Norway"/>
            <consortium name="Elixir Norway"/>
        </authorList>
    </citation>
    <scope>NUCLEOTIDE SEQUENCE</scope>
</reference>
<evidence type="ECO:0000313" key="3">
    <source>
        <dbReference type="Proteomes" id="UP001497444"/>
    </source>
</evidence>
<evidence type="ECO:0000313" key="2">
    <source>
        <dbReference type="EMBL" id="CAK9277966.1"/>
    </source>
</evidence>
<feature type="compositionally biased region" description="Basic residues" evidence="1">
    <location>
        <begin position="15"/>
        <end position="28"/>
    </location>
</feature>
<proteinExistence type="predicted"/>
<name>A0ABP0XI13_9BRYO</name>
<evidence type="ECO:0000256" key="1">
    <source>
        <dbReference type="SAM" id="MobiDB-lite"/>
    </source>
</evidence>
<accession>A0ABP0XI13</accession>
<dbReference type="EMBL" id="OZ020103">
    <property type="protein sequence ID" value="CAK9277966.1"/>
    <property type="molecule type" value="Genomic_DNA"/>
</dbReference>